<sequence>MSMNSLSQGKMVLSNKASKNRMHNSNMDSSVIPGVENHNNITAGNIEGFTGNMGETKANLANAEEAAFLARNQQALDKALSDYSRAREVLMRETVGFVNSERKAADGNESEQRLGGGAGVQHQLKAVKYADGKMAIITDKGIIKPMSNETWNTMKGKYGCPSNFEDSTESLGSVQEGDLFGENNQFVGSNFVDQGCHASTGINARVMSASDPRKASSSYQGSILMNQGNGSKFEYQNDLDQTWDQATANNDNKLDLCASRAVDLGRTGYGVYRDGYDGSVKCAIAPNGNWDGIWENTLSGITPKINTVIGTLDSNRWNSVSMMYDGRVTKSDIPAGQQINQQGVDFDNYVALTDETVNNETDPTVGSRIHLKNATYGQNCNGQENVPATNEAWRKYNEDTVQCSIM</sequence>
<proteinExistence type="predicted"/>
<organism evidence="1">
    <name type="scientific">viral metagenome</name>
    <dbReference type="NCBI Taxonomy" id="1070528"/>
    <lineage>
        <taxon>unclassified sequences</taxon>
        <taxon>metagenomes</taxon>
        <taxon>organismal metagenomes</taxon>
    </lineage>
</organism>
<dbReference type="EMBL" id="MN739467">
    <property type="protein sequence ID" value="QHT06344.1"/>
    <property type="molecule type" value="Genomic_DNA"/>
</dbReference>
<reference evidence="1" key="1">
    <citation type="journal article" date="2020" name="Nature">
        <title>Giant virus diversity and host interactions through global metagenomics.</title>
        <authorList>
            <person name="Schulz F."/>
            <person name="Roux S."/>
            <person name="Paez-Espino D."/>
            <person name="Jungbluth S."/>
            <person name="Walsh D.A."/>
            <person name="Denef V.J."/>
            <person name="McMahon K.D."/>
            <person name="Konstantinidis K.T."/>
            <person name="Eloe-Fadrosh E.A."/>
            <person name="Kyrpides N.C."/>
            <person name="Woyke T."/>
        </authorList>
    </citation>
    <scope>NUCLEOTIDE SEQUENCE</scope>
    <source>
        <strain evidence="1">GVMAG-M-3300021425-30</strain>
    </source>
</reference>
<protein>
    <submittedName>
        <fullName evidence="1">Uncharacterized protein</fullName>
    </submittedName>
</protein>
<evidence type="ECO:0000313" key="1">
    <source>
        <dbReference type="EMBL" id="QHT06344.1"/>
    </source>
</evidence>
<accession>A0A6C0CRL9</accession>
<name>A0A6C0CRL9_9ZZZZ</name>
<dbReference type="AlphaFoldDB" id="A0A6C0CRL9"/>